<keyword evidence="3" id="KW-1185">Reference proteome</keyword>
<evidence type="ECO:0000259" key="1">
    <source>
        <dbReference type="PROSITE" id="PS51704"/>
    </source>
</evidence>
<dbReference type="PANTHER" id="PTHR46211">
    <property type="entry name" value="GLYCEROPHOSPHORYL DIESTER PHOSPHODIESTERASE"/>
    <property type="match status" value="1"/>
</dbReference>
<sequence>MELSGNDGVCGVKIIAHRGDKAHAPENTLAAFRKAKENGATCVEFDVMLTRDRVAIIMHDETLNRTTNGEGRVGECDADYIAGLDAGSWFGEAFTGEHVPTLKDAILLLNELELDANIEIKPCGDDEALARDTTRVIIDEVRTLWKGKNPPLLSSFVYSCLLEAQEAASDLPRALLMDAWSENAIALARDNQCVSINLNADVLNAERVKLIKNANFAVYAYTVRNREVAQALEEMGVDAIFCDDPTLLALEHQSLEHQSSSSYCAVM</sequence>
<comment type="caution">
    <text evidence="2">The sequence shown here is derived from an EMBL/GenBank/DDBJ whole genome shotgun (WGS) entry which is preliminary data.</text>
</comment>
<dbReference type="Pfam" id="PF03009">
    <property type="entry name" value="GDPD"/>
    <property type="match status" value="1"/>
</dbReference>
<dbReference type="STRING" id="45065.Lgee_1936"/>
<accession>A0A0W0TNV9</accession>
<evidence type="ECO:0000313" key="3">
    <source>
        <dbReference type="Proteomes" id="UP000054785"/>
    </source>
</evidence>
<dbReference type="GO" id="GO:0008081">
    <property type="term" value="F:phosphoric diester hydrolase activity"/>
    <property type="evidence" value="ECO:0007669"/>
    <property type="project" value="InterPro"/>
</dbReference>
<dbReference type="Proteomes" id="UP000054785">
    <property type="component" value="Unassembled WGS sequence"/>
</dbReference>
<dbReference type="InterPro" id="IPR030395">
    <property type="entry name" value="GP_PDE_dom"/>
</dbReference>
<protein>
    <submittedName>
        <fullName evidence="2">Glycerophosphodiester phosphodiesterase, cytosolic</fullName>
    </submittedName>
</protein>
<dbReference type="Gene3D" id="3.20.20.190">
    <property type="entry name" value="Phosphatidylinositol (PI) phosphodiesterase"/>
    <property type="match status" value="1"/>
</dbReference>
<name>A0A0W0TNV9_9GAMM</name>
<dbReference type="GO" id="GO:0006629">
    <property type="term" value="P:lipid metabolic process"/>
    <property type="evidence" value="ECO:0007669"/>
    <property type="project" value="InterPro"/>
</dbReference>
<dbReference type="PROSITE" id="PS51704">
    <property type="entry name" value="GP_PDE"/>
    <property type="match status" value="1"/>
</dbReference>
<dbReference type="InterPro" id="IPR017946">
    <property type="entry name" value="PLC-like_Pdiesterase_TIM-brl"/>
</dbReference>
<dbReference type="AlphaFoldDB" id="A0A0W0TNV9"/>
<gene>
    <name evidence="2" type="primary">ugpQ</name>
    <name evidence="2" type="ORF">Lgee_1936</name>
</gene>
<organism evidence="2 3">
    <name type="scientific">Legionella geestiana</name>
    <dbReference type="NCBI Taxonomy" id="45065"/>
    <lineage>
        <taxon>Bacteria</taxon>
        <taxon>Pseudomonadati</taxon>
        <taxon>Pseudomonadota</taxon>
        <taxon>Gammaproteobacteria</taxon>
        <taxon>Legionellales</taxon>
        <taxon>Legionellaceae</taxon>
        <taxon>Legionella</taxon>
    </lineage>
</organism>
<feature type="domain" description="GP-PDE" evidence="1">
    <location>
        <begin position="12"/>
        <end position="252"/>
    </location>
</feature>
<dbReference type="EMBL" id="LNYC01000072">
    <property type="protein sequence ID" value="KTC97275.1"/>
    <property type="molecule type" value="Genomic_DNA"/>
</dbReference>
<dbReference type="SUPFAM" id="SSF51695">
    <property type="entry name" value="PLC-like phosphodiesterases"/>
    <property type="match status" value="1"/>
</dbReference>
<proteinExistence type="predicted"/>
<reference evidence="2 3" key="1">
    <citation type="submission" date="2015-11" db="EMBL/GenBank/DDBJ databases">
        <title>Genomic analysis of 38 Legionella species identifies large and diverse effector repertoires.</title>
        <authorList>
            <person name="Burstein D."/>
            <person name="Amaro F."/>
            <person name="Zusman T."/>
            <person name="Lifshitz Z."/>
            <person name="Cohen O."/>
            <person name="Gilbert J.A."/>
            <person name="Pupko T."/>
            <person name="Shuman H.A."/>
            <person name="Segal G."/>
        </authorList>
    </citation>
    <scope>NUCLEOTIDE SEQUENCE [LARGE SCALE GENOMIC DNA]</scope>
    <source>
        <strain evidence="2 3">ATCC 49504</strain>
    </source>
</reference>
<dbReference type="PANTHER" id="PTHR46211:SF1">
    <property type="entry name" value="GLYCEROPHOSPHODIESTER PHOSPHODIESTERASE, CYTOPLASMIC"/>
    <property type="match status" value="1"/>
</dbReference>
<evidence type="ECO:0000313" key="2">
    <source>
        <dbReference type="EMBL" id="KTC97275.1"/>
    </source>
</evidence>
<dbReference type="PATRIC" id="fig|45065.4.peg.2102"/>